<evidence type="ECO:0000256" key="2">
    <source>
        <dbReference type="SAM" id="SignalP"/>
    </source>
</evidence>
<sequence length="597" mass="67779">MACKVKWVVRLLSLPGVLKAMLSWQQREGDGLEDFFDGEFCKSHPLFLKEISLPILLYNDDCETVNPLGSKTGIHKLGFLYFSIKSLPPQLLSSLKSQFLLAVYKADDVKTYGLDAILRPIVEEIKCLETNGIRITSPDFQGVVKCTIAQVVGDNLGLNAILGYIESFSGHHVCRWCSVERTVLRTMTSEDSVLMRSRASHQDDLTIGNPTLTGLKRDSFLNNLNFYHVTDNVAPDVMHDILEGIGPYEVKLILNSLIENNHLTLDKLNYRITSFDYGFADKRNKPSVISKHDLRNIDGAMCQSAAQSWCLLRLLPLMVGDLVPHGCKEWHLLLLLLSCMELLFSPSLTQPAVQYLGKIIEEHHTLFLELFPHRHLRPKHHCMIHYPSAIQKLGPLVQYWAMRPTADTKMALAASLVEAFPLLKDASETGFSTWYTKERHHRPATGFLEERLRNIRKRICQLRDPEPTQRSTQGSAPAQTIPDSPMPLEMVLERIEWLKNNSQPLIQVEEFMRDTALYRARWVRDNANKTILDVLEKFPHLTTPGMIALDFQILHPEAAMCLFQRWTPDLVKKMLDMAVAERKLLVPLAGLGQGNVT</sequence>
<feature type="region of interest" description="Disordered" evidence="1">
    <location>
        <begin position="462"/>
        <end position="484"/>
    </location>
</feature>
<name>A0AA47NTA2_MERPO</name>
<dbReference type="EMBL" id="JAOPHQ010005144">
    <property type="protein sequence ID" value="KAK0136550.1"/>
    <property type="molecule type" value="Genomic_DNA"/>
</dbReference>
<gene>
    <name evidence="3" type="ORF">N1851_027341</name>
</gene>
<keyword evidence="4" id="KW-1185">Reference proteome</keyword>
<comment type="caution">
    <text evidence="3">The sequence shown here is derived from an EMBL/GenBank/DDBJ whole genome shotgun (WGS) entry which is preliminary data.</text>
</comment>
<organism evidence="3 4">
    <name type="scientific">Merluccius polli</name>
    <name type="common">Benguela hake</name>
    <name type="synonym">Merluccius cadenati</name>
    <dbReference type="NCBI Taxonomy" id="89951"/>
    <lineage>
        <taxon>Eukaryota</taxon>
        <taxon>Metazoa</taxon>
        <taxon>Chordata</taxon>
        <taxon>Craniata</taxon>
        <taxon>Vertebrata</taxon>
        <taxon>Euteleostomi</taxon>
        <taxon>Actinopterygii</taxon>
        <taxon>Neopterygii</taxon>
        <taxon>Teleostei</taxon>
        <taxon>Neoteleostei</taxon>
        <taxon>Acanthomorphata</taxon>
        <taxon>Zeiogadaria</taxon>
        <taxon>Gadariae</taxon>
        <taxon>Gadiformes</taxon>
        <taxon>Gadoidei</taxon>
        <taxon>Merlucciidae</taxon>
        <taxon>Merluccius</taxon>
    </lineage>
</organism>
<feature type="compositionally biased region" description="Polar residues" evidence="1">
    <location>
        <begin position="468"/>
        <end position="482"/>
    </location>
</feature>
<feature type="chain" id="PRO_5041258502" evidence="2">
    <location>
        <begin position="21"/>
        <end position="597"/>
    </location>
</feature>
<dbReference type="Proteomes" id="UP001174136">
    <property type="component" value="Unassembled WGS sequence"/>
</dbReference>
<evidence type="ECO:0000256" key="1">
    <source>
        <dbReference type="SAM" id="MobiDB-lite"/>
    </source>
</evidence>
<evidence type="ECO:0000313" key="4">
    <source>
        <dbReference type="Proteomes" id="UP001174136"/>
    </source>
</evidence>
<protein>
    <submittedName>
        <fullName evidence="3">Uncharacterized protein</fullName>
    </submittedName>
</protein>
<feature type="signal peptide" evidence="2">
    <location>
        <begin position="1"/>
        <end position="20"/>
    </location>
</feature>
<dbReference type="PANTHER" id="PTHR31912">
    <property type="entry name" value="IP13529P"/>
    <property type="match status" value="1"/>
</dbReference>
<dbReference type="AlphaFoldDB" id="A0AA47NTA2"/>
<accession>A0AA47NTA2</accession>
<dbReference type="PANTHER" id="PTHR31912:SF36">
    <property type="entry name" value="C2H2-TYPE DOMAIN-CONTAINING PROTEIN"/>
    <property type="match status" value="1"/>
</dbReference>
<evidence type="ECO:0000313" key="3">
    <source>
        <dbReference type="EMBL" id="KAK0136550.1"/>
    </source>
</evidence>
<keyword evidence="2" id="KW-0732">Signal</keyword>
<proteinExistence type="predicted"/>
<reference evidence="3" key="1">
    <citation type="journal article" date="2023" name="Front. Mar. Sci.">
        <title>A new Merluccius polli reference genome to investigate the effects of global change in West African waters.</title>
        <authorList>
            <person name="Mateo J.L."/>
            <person name="Blanco-Fernandez C."/>
            <person name="Garcia-Vazquez E."/>
            <person name="Machado-Schiaffino G."/>
        </authorList>
    </citation>
    <scope>NUCLEOTIDE SEQUENCE</scope>
    <source>
        <strain evidence="3">C29</strain>
        <tissue evidence="3">Fin</tissue>
    </source>
</reference>